<reference evidence="2" key="1">
    <citation type="journal article" date="2023" name="Science">
        <title>Genome structures resolve the early diversification of teleost fishes.</title>
        <authorList>
            <person name="Parey E."/>
            <person name="Louis A."/>
            <person name="Montfort J."/>
            <person name="Bouchez O."/>
            <person name="Roques C."/>
            <person name="Iampietro C."/>
            <person name="Lluch J."/>
            <person name="Castinel A."/>
            <person name="Donnadieu C."/>
            <person name="Desvignes T."/>
            <person name="Floi Bucao C."/>
            <person name="Jouanno E."/>
            <person name="Wen M."/>
            <person name="Mejri S."/>
            <person name="Dirks R."/>
            <person name="Jansen H."/>
            <person name="Henkel C."/>
            <person name="Chen W.J."/>
            <person name="Zahm M."/>
            <person name="Cabau C."/>
            <person name="Klopp C."/>
            <person name="Thompson A.W."/>
            <person name="Robinson-Rechavi M."/>
            <person name="Braasch I."/>
            <person name="Lecointre G."/>
            <person name="Bobe J."/>
            <person name="Postlethwait J.H."/>
            <person name="Berthelot C."/>
            <person name="Roest Crollius H."/>
            <person name="Guiguen Y."/>
        </authorList>
    </citation>
    <scope>NUCLEOTIDE SEQUENCE</scope>
    <source>
        <strain evidence="2">NC1722</strain>
    </source>
</reference>
<keyword evidence="3" id="KW-1185">Reference proteome</keyword>
<comment type="caution">
    <text evidence="2">The sequence shown here is derived from an EMBL/GenBank/DDBJ whole genome shotgun (WGS) entry which is preliminary data.</text>
</comment>
<dbReference type="EMBL" id="JAINUG010000158">
    <property type="protein sequence ID" value="KAJ8391372.1"/>
    <property type="molecule type" value="Genomic_DNA"/>
</dbReference>
<proteinExistence type="predicted"/>
<sequence length="128" mass="14621">MMIREKATKQRDGEKQAQAGTCRSSVKMRLCFRCGGEHQPRQCPAFGKQCHFCAMKNHFSRVCRQQRQPKKVHRIKKDNGSSNTSREFSVGSVGLTEEEDEWNATYSANGTDIFQIGHRCTGEHITRD</sequence>
<gene>
    <name evidence="2" type="ORF">AAFF_G00090020</name>
</gene>
<evidence type="ECO:0000313" key="2">
    <source>
        <dbReference type="EMBL" id="KAJ8391372.1"/>
    </source>
</evidence>
<feature type="region of interest" description="Disordered" evidence="1">
    <location>
        <begin position="64"/>
        <end position="93"/>
    </location>
</feature>
<organism evidence="2 3">
    <name type="scientific">Aldrovandia affinis</name>
    <dbReference type="NCBI Taxonomy" id="143900"/>
    <lineage>
        <taxon>Eukaryota</taxon>
        <taxon>Metazoa</taxon>
        <taxon>Chordata</taxon>
        <taxon>Craniata</taxon>
        <taxon>Vertebrata</taxon>
        <taxon>Euteleostomi</taxon>
        <taxon>Actinopterygii</taxon>
        <taxon>Neopterygii</taxon>
        <taxon>Teleostei</taxon>
        <taxon>Notacanthiformes</taxon>
        <taxon>Halosauridae</taxon>
        <taxon>Aldrovandia</taxon>
    </lineage>
</organism>
<dbReference type="AlphaFoldDB" id="A0AAD7RW61"/>
<feature type="compositionally biased region" description="Basic residues" evidence="1">
    <location>
        <begin position="67"/>
        <end position="76"/>
    </location>
</feature>
<dbReference type="Proteomes" id="UP001221898">
    <property type="component" value="Unassembled WGS sequence"/>
</dbReference>
<protein>
    <submittedName>
        <fullName evidence="2">Uncharacterized protein</fullName>
    </submittedName>
</protein>
<name>A0AAD7RW61_9TELE</name>
<evidence type="ECO:0000313" key="3">
    <source>
        <dbReference type="Proteomes" id="UP001221898"/>
    </source>
</evidence>
<accession>A0AAD7RW61</accession>
<evidence type="ECO:0000256" key="1">
    <source>
        <dbReference type="SAM" id="MobiDB-lite"/>
    </source>
</evidence>
<dbReference type="Gene3D" id="4.10.60.10">
    <property type="entry name" value="Zinc finger, CCHC-type"/>
    <property type="match status" value="1"/>
</dbReference>